<gene>
    <name evidence="3" type="ORF">RM609_25175</name>
</gene>
<dbReference type="InterPro" id="IPR036388">
    <property type="entry name" value="WH-like_DNA-bd_sf"/>
</dbReference>
<dbReference type="SUPFAM" id="SSF48452">
    <property type="entry name" value="TPR-like"/>
    <property type="match status" value="2"/>
</dbReference>
<evidence type="ECO:0000256" key="1">
    <source>
        <dbReference type="ARBA" id="ARBA00023012"/>
    </source>
</evidence>
<dbReference type="SMART" id="SM01043">
    <property type="entry name" value="BTAD"/>
    <property type="match status" value="1"/>
</dbReference>
<dbReference type="Gene3D" id="1.25.40.10">
    <property type="entry name" value="Tetratricopeptide repeat domain"/>
    <property type="match status" value="2"/>
</dbReference>
<dbReference type="SUPFAM" id="SSF52540">
    <property type="entry name" value="P-loop containing nucleoside triphosphate hydrolases"/>
    <property type="match status" value="1"/>
</dbReference>
<protein>
    <submittedName>
        <fullName evidence="3">BTAD domain-containing putative transcriptional regulator</fullName>
    </submittedName>
</protein>
<dbReference type="InterPro" id="IPR011990">
    <property type="entry name" value="TPR-like_helical_dom_sf"/>
</dbReference>
<evidence type="ECO:0000313" key="4">
    <source>
        <dbReference type="Proteomes" id="UP001180531"/>
    </source>
</evidence>
<sequence length="1049" mass="112222">MRFGVLGPLTVWDEAGDAVTVREAKVRALLTDLLVHEGRPVPTDRLVDDLWGGVPPGNPANALQGKVSQLRRAVGRERVVHTPPGYRLHLDTGDTDADRFQALVARARAVTAPRERAALLTEALGLWRGPAYADFADAAYVRAAALRLEELRLTALEEQAEARLELDEHGRLAGELTALVARHPLRERLRAVQMRALYRAGRQSEALASYAGLRERLARELGLDPGPELTALHQAILTQAPELTGRAPALPSGPAAVRTNLPAPLTELIGREDAMAEVTTLLRTGRLVTLTGPGGVGKTVLAVEAAGRLAGGRLDEVWLAELAGQHGDADSLAEVIAGVMGVRDDGAPHGAPAPLSAVERLAQRLRDRRALLILDNCEQVIEAAAELTDRLLRAAPGLRVLATSQEPLGLPAETVRSVEPLPQADAVRLFTVRAAAAAPGFVLDDRSKDAVDVICRRLDGLPLALELAATRVRALGVRELASRLDDRFGILTGRRRGAPRRQQTLRDVIDWSWGLLTVPERTVLRRLAAHTDGCTLAAAEAVCAGEGVERGDVLGLLARLVDRSLVLVTDDDRGPRYRLLESVAAYATERLREVADETCVRRRHLRYYADLAERARPYLHGADQREWLGRLDAESGNMRAALDTAVREGAADEARRLVGSLAWYWLLRGRLGEARRRAAAALSTGESGEIRAVHSGFALLSGHRAEPPPYEGLDGPGVRSRARWFLAYALFNTGDLAASEKQTELALTGFREHDDRWGIAAALALRATHAMIRGELAAVRRDGEASAALFRELGDRWGQLQSVAPLATLAEIGGDYARAERLLNDALIIAEDLDLATEVSLLLSHLGRVALLTGSPGAARALHERARRTAVAQGFKFGEIHAELGQALSARREGDLATAETILLKIRDWYDAVSAEPGNPLVLDELGFVAELRGDAVAAWLLHREALDIARLIGDPRAMALPLEGLSGAAALGGDPGLAALLLGAAASARASAGAPLPPAERGDVDRVTAGARAALGEEAFAAAFDRGTRLGLAVLGARVMPRMPLGGG</sequence>
<dbReference type="CDD" id="cd15831">
    <property type="entry name" value="BTAD"/>
    <property type="match status" value="1"/>
</dbReference>
<dbReference type="Gene3D" id="3.40.50.300">
    <property type="entry name" value="P-loop containing nucleotide triphosphate hydrolases"/>
    <property type="match status" value="1"/>
</dbReference>
<dbReference type="SUPFAM" id="SSF46894">
    <property type="entry name" value="C-terminal effector domain of the bipartite response regulators"/>
    <property type="match status" value="1"/>
</dbReference>
<dbReference type="PANTHER" id="PTHR47691">
    <property type="entry name" value="REGULATOR-RELATED"/>
    <property type="match status" value="1"/>
</dbReference>
<keyword evidence="4" id="KW-1185">Reference proteome</keyword>
<dbReference type="InterPro" id="IPR036390">
    <property type="entry name" value="WH_DNA-bd_sf"/>
</dbReference>
<dbReference type="InterPro" id="IPR005158">
    <property type="entry name" value="BTAD"/>
</dbReference>
<dbReference type="InterPro" id="IPR027417">
    <property type="entry name" value="P-loop_NTPase"/>
</dbReference>
<keyword evidence="1" id="KW-0902">Two-component regulatory system</keyword>
<evidence type="ECO:0000313" key="3">
    <source>
        <dbReference type="EMBL" id="MDT0452353.1"/>
    </source>
</evidence>
<proteinExistence type="predicted"/>
<feature type="domain" description="Bacterial transcriptional activator" evidence="2">
    <location>
        <begin position="95"/>
        <end position="237"/>
    </location>
</feature>
<dbReference type="PRINTS" id="PR00364">
    <property type="entry name" value="DISEASERSIST"/>
</dbReference>
<dbReference type="Gene3D" id="1.10.10.10">
    <property type="entry name" value="Winged helix-like DNA-binding domain superfamily/Winged helix DNA-binding domain"/>
    <property type="match status" value="1"/>
</dbReference>
<dbReference type="Pfam" id="PF03704">
    <property type="entry name" value="BTAD"/>
    <property type="match status" value="1"/>
</dbReference>
<dbReference type="InterPro" id="IPR058852">
    <property type="entry name" value="HTH_77"/>
</dbReference>
<evidence type="ECO:0000259" key="2">
    <source>
        <dbReference type="SMART" id="SM01043"/>
    </source>
</evidence>
<organism evidence="3 4">
    <name type="scientific">Streptomyces hesseae</name>
    <dbReference type="NCBI Taxonomy" id="3075519"/>
    <lineage>
        <taxon>Bacteria</taxon>
        <taxon>Bacillati</taxon>
        <taxon>Actinomycetota</taxon>
        <taxon>Actinomycetes</taxon>
        <taxon>Kitasatosporales</taxon>
        <taxon>Streptomycetaceae</taxon>
        <taxon>Streptomyces</taxon>
    </lineage>
</organism>
<accession>A0ABU2STL7</accession>
<comment type="caution">
    <text evidence="3">The sequence shown here is derived from an EMBL/GenBank/DDBJ whole genome shotgun (WGS) entry which is preliminary data.</text>
</comment>
<reference evidence="3" key="1">
    <citation type="submission" date="2024-05" db="EMBL/GenBank/DDBJ databases">
        <title>30 novel species of actinomycetes from the DSMZ collection.</title>
        <authorList>
            <person name="Nouioui I."/>
        </authorList>
    </citation>
    <scope>NUCLEOTIDE SEQUENCE</scope>
    <source>
        <strain evidence="3">DSM 40473</strain>
    </source>
</reference>
<dbReference type="Pfam" id="PF25872">
    <property type="entry name" value="HTH_77"/>
    <property type="match status" value="1"/>
</dbReference>
<dbReference type="PANTHER" id="PTHR47691:SF3">
    <property type="entry name" value="HTH-TYPE TRANSCRIPTIONAL REGULATOR RV0890C-RELATED"/>
    <property type="match status" value="1"/>
</dbReference>
<dbReference type="Proteomes" id="UP001180531">
    <property type="component" value="Unassembled WGS sequence"/>
</dbReference>
<dbReference type="InterPro" id="IPR016032">
    <property type="entry name" value="Sig_transdc_resp-reg_C-effctor"/>
</dbReference>
<dbReference type="SUPFAM" id="SSF46785">
    <property type="entry name" value="Winged helix' DNA-binding domain"/>
    <property type="match status" value="1"/>
</dbReference>
<name>A0ABU2STL7_9ACTN</name>
<dbReference type="EMBL" id="JAVRFI010000019">
    <property type="protein sequence ID" value="MDT0452353.1"/>
    <property type="molecule type" value="Genomic_DNA"/>
</dbReference>